<evidence type="ECO:0000313" key="2">
    <source>
        <dbReference type="EMBL" id="QTA84509.1"/>
    </source>
</evidence>
<dbReference type="InterPro" id="IPR014717">
    <property type="entry name" value="Transl_elong_EF1B/ribsomal_bS6"/>
</dbReference>
<gene>
    <name evidence="2" type="ORF">dnm_005060</name>
</gene>
<dbReference type="EMBL" id="CP061800">
    <property type="protein sequence ID" value="QTA84509.1"/>
    <property type="molecule type" value="Genomic_DNA"/>
</dbReference>
<proteinExistence type="predicted"/>
<keyword evidence="1" id="KW-0472">Membrane</keyword>
<dbReference type="RefSeq" id="WP_207680968.1">
    <property type="nucleotide sequence ID" value="NZ_CP061800.1"/>
</dbReference>
<dbReference type="InterPro" id="IPR034756">
    <property type="entry name" value="T2SSM_b"/>
</dbReference>
<keyword evidence="1" id="KW-1133">Transmembrane helix</keyword>
<dbReference type="KEGG" id="dmm:dnm_005060"/>
<dbReference type="Pfam" id="PF10741">
    <property type="entry name" value="T2SSM_b"/>
    <property type="match status" value="1"/>
</dbReference>
<reference evidence="2" key="1">
    <citation type="journal article" date="2021" name="Microb. Physiol.">
        <title>Proteogenomic Insights into the Physiology of Marine, Sulfate-Reducing, Filamentous Desulfonema limicola and Desulfonema magnum.</title>
        <authorList>
            <person name="Schnaars V."/>
            <person name="Wohlbrand L."/>
            <person name="Scheve S."/>
            <person name="Hinrichs C."/>
            <person name="Reinhardt R."/>
            <person name="Rabus R."/>
        </authorList>
    </citation>
    <scope>NUCLEOTIDE SEQUENCE</scope>
    <source>
        <strain evidence="2">4be13</strain>
    </source>
</reference>
<keyword evidence="1" id="KW-0812">Transmembrane</keyword>
<dbReference type="NCBIfam" id="NF040576">
    <property type="entry name" value="T2SS_GspM_XpsM"/>
    <property type="match status" value="1"/>
</dbReference>
<evidence type="ECO:0000313" key="3">
    <source>
        <dbReference type="Proteomes" id="UP000663722"/>
    </source>
</evidence>
<sequence>MTRERKYILIGGMILLLLGAIYRFSPDVGDFQLLGDEIAMKERKVVKYRLMAQKRNELDARLISLNRAIERAESGLLTGETPALAAVDIQNILNDIGGRSEVEIQSMRILKPKKPDKDSPAKGRYLSIPVQITLNANIRQLKEVLYSIETSSKLLRISDMRVRVRNIRQTEQIYSTLTVEGFMKLET</sequence>
<keyword evidence="3" id="KW-1185">Reference proteome</keyword>
<feature type="transmembrane region" description="Helical" evidence="1">
    <location>
        <begin position="7"/>
        <end position="24"/>
    </location>
</feature>
<name>A0A975GK94_9BACT</name>
<protein>
    <submittedName>
        <fullName evidence="2">Type II secretion system protein, protein M</fullName>
    </submittedName>
</protein>
<dbReference type="Gene3D" id="3.30.70.60">
    <property type="match status" value="1"/>
</dbReference>
<accession>A0A975GK94</accession>
<dbReference type="Proteomes" id="UP000663722">
    <property type="component" value="Chromosome"/>
</dbReference>
<evidence type="ECO:0000256" key="1">
    <source>
        <dbReference type="SAM" id="Phobius"/>
    </source>
</evidence>
<dbReference type="AlphaFoldDB" id="A0A975GK94"/>
<organism evidence="2 3">
    <name type="scientific">Desulfonema magnum</name>
    <dbReference type="NCBI Taxonomy" id="45655"/>
    <lineage>
        <taxon>Bacteria</taxon>
        <taxon>Pseudomonadati</taxon>
        <taxon>Thermodesulfobacteriota</taxon>
        <taxon>Desulfobacteria</taxon>
        <taxon>Desulfobacterales</taxon>
        <taxon>Desulfococcaceae</taxon>
        <taxon>Desulfonema</taxon>
    </lineage>
</organism>